<name>X6LJI2_RETFI</name>
<protein>
    <submittedName>
        <fullName evidence="1">Uncharacterized protein</fullName>
    </submittedName>
</protein>
<accession>X6LJI2</accession>
<sequence length="138" mass="16604">MINYILILQNNINYFYSKQHKFEQNFKDKQPHVCMSQEGFRLYKKKDIDYHFYLRTNDYQFDVEEASLGGSTNYINKDTKSKVEKKVHKTSNASKLYKLQESSTKLRISLRQKKHEYIVKNVDSVQEGNTRKLFSKFR</sequence>
<gene>
    <name evidence="1" type="ORF">RFI_35329</name>
</gene>
<proteinExistence type="predicted"/>
<organism evidence="1 2">
    <name type="scientific">Reticulomyxa filosa</name>
    <dbReference type="NCBI Taxonomy" id="46433"/>
    <lineage>
        <taxon>Eukaryota</taxon>
        <taxon>Sar</taxon>
        <taxon>Rhizaria</taxon>
        <taxon>Retaria</taxon>
        <taxon>Foraminifera</taxon>
        <taxon>Monothalamids</taxon>
        <taxon>Reticulomyxidae</taxon>
        <taxon>Reticulomyxa</taxon>
    </lineage>
</organism>
<evidence type="ECO:0000313" key="2">
    <source>
        <dbReference type="Proteomes" id="UP000023152"/>
    </source>
</evidence>
<dbReference type="Proteomes" id="UP000023152">
    <property type="component" value="Unassembled WGS sequence"/>
</dbReference>
<dbReference type="EMBL" id="ASPP01036675">
    <property type="protein sequence ID" value="ETO02113.1"/>
    <property type="molecule type" value="Genomic_DNA"/>
</dbReference>
<keyword evidence="2" id="KW-1185">Reference proteome</keyword>
<evidence type="ECO:0000313" key="1">
    <source>
        <dbReference type="EMBL" id="ETO02113.1"/>
    </source>
</evidence>
<dbReference type="AlphaFoldDB" id="X6LJI2"/>
<reference evidence="1 2" key="1">
    <citation type="journal article" date="2013" name="Curr. Biol.">
        <title>The Genome of the Foraminiferan Reticulomyxa filosa.</title>
        <authorList>
            <person name="Glockner G."/>
            <person name="Hulsmann N."/>
            <person name="Schleicher M."/>
            <person name="Noegel A.A."/>
            <person name="Eichinger L."/>
            <person name="Gallinger C."/>
            <person name="Pawlowski J."/>
            <person name="Sierra R."/>
            <person name="Euteneuer U."/>
            <person name="Pillet L."/>
            <person name="Moustafa A."/>
            <person name="Platzer M."/>
            <person name="Groth M."/>
            <person name="Szafranski K."/>
            <person name="Schliwa M."/>
        </authorList>
    </citation>
    <scope>NUCLEOTIDE SEQUENCE [LARGE SCALE GENOMIC DNA]</scope>
</reference>
<comment type="caution">
    <text evidence="1">The sequence shown here is derived from an EMBL/GenBank/DDBJ whole genome shotgun (WGS) entry which is preliminary data.</text>
</comment>